<feature type="chain" id="PRO_5010154780" description="Mucin-5AC" evidence="2">
    <location>
        <begin position="25"/>
        <end position="771"/>
    </location>
</feature>
<dbReference type="HOGENOM" id="CLU_016826_0_0_1"/>
<evidence type="ECO:0000256" key="2">
    <source>
        <dbReference type="SAM" id="SignalP"/>
    </source>
</evidence>
<dbReference type="EnsemblMetazoa" id="ADAC010404-RA">
    <property type="protein sequence ID" value="ADAC010404-PA"/>
    <property type="gene ID" value="ADAC010404"/>
</dbReference>
<name>W5J1G7_ANODA</name>
<evidence type="ECO:0008006" key="6">
    <source>
        <dbReference type="Google" id="ProtNLM"/>
    </source>
</evidence>
<dbReference type="VEuPathDB" id="VectorBase:ADAC010404"/>
<reference evidence="3 5" key="1">
    <citation type="journal article" date="2010" name="BMC Genomics">
        <title>Combination of measures distinguishes pre-miRNAs from other stem-loops in the genome of the newly sequenced Anopheles darlingi.</title>
        <authorList>
            <person name="Mendes N.D."/>
            <person name="Freitas A.T."/>
            <person name="Vasconcelos A.T."/>
            <person name="Sagot M.F."/>
        </authorList>
    </citation>
    <scope>NUCLEOTIDE SEQUENCE</scope>
</reference>
<dbReference type="STRING" id="43151.W5J1G7"/>
<reference evidence="4" key="4">
    <citation type="submission" date="2015-06" db="UniProtKB">
        <authorList>
            <consortium name="EnsemblMetazoa"/>
        </authorList>
    </citation>
    <scope>IDENTIFICATION</scope>
</reference>
<feature type="region of interest" description="Disordered" evidence="1">
    <location>
        <begin position="249"/>
        <end position="272"/>
    </location>
</feature>
<proteinExistence type="predicted"/>
<feature type="compositionally biased region" description="Polar residues" evidence="1">
    <location>
        <begin position="633"/>
        <end position="653"/>
    </location>
</feature>
<evidence type="ECO:0000313" key="3">
    <source>
        <dbReference type="EMBL" id="ETN58012.1"/>
    </source>
</evidence>
<sequence length="771" mass="83730">MRWFGALSSLLPVLLLVLATLLDGETVQGSPYPRPFPQTLRRLPRRNDYIAYNLHRTIRPRDVNELGANQARKAMHDVHETIAEVQRLLALDPSLPRLTRGEIEELFENVTREEFAKSIRAGDHNRAQHMRALMLVLPYHANNMSPENLQQIYTRPPVTRIVGAADSSHQRPIALPVVGTTATTTTTTTTPSPPPPPVRTTMADLPVTTIRFTTPRPTTFHPTLPERMRDPGAQLRPEELNEILSAIGLSQSPPSFRPMPTTTTTTTTTTTEQPTTTILAVADAPISNSINVDDPKVAQELKELLRSFGLLKEEGGASPTAPAGIESLANIQPSALVLHEPLRVEESLPTIDEPITTTTTTTTTAAPPVVEEEKPATGGLTQAKINPDDYIAFKPLPIRILGEDDGEDTHAKTRDAELDQLLQSFGLLSPGRSKKSMHRSEQQQQQQYVKQDTTPATMTAMPAIDADLVAPQLMSVLGTLGIQMRNGGAVTAPPPPQATGSYRHSVSRREKSGRKLEPPTSAAMTVGDASRKPVATGTSAPTSSALFRVNNEDYNKLQQLWHAVKELEKLNVSLTDESLDVLNPKHYDLSPTLLAQGPDPLDGVEAQERLNEIKKRQQPGTATTADDDATVPVSDSPTRFNLDFDSSATENNDTPSSSSSSVATPTVAAESNSDGTESSSESTTGSSSSTTTTTTTESARNAALLEESFPSADLAGDPVNEEPLPPPRRTGFYFLYDWNSFLEVGEEPNKVIIRYNPKAGDPSRFLPVNVP</sequence>
<organism evidence="3">
    <name type="scientific">Anopheles darlingi</name>
    <name type="common">Mosquito</name>
    <dbReference type="NCBI Taxonomy" id="43151"/>
    <lineage>
        <taxon>Eukaryota</taxon>
        <taxon>Metazoa</taxon>
        <taxon>Ecdysozoa</taxon>
        <taxon>Arthropoda</taxon>
        <taxon>Hexapoda</taxon>
        <taxon>Insecta</taxon>
        <taxon>Pterygota</taxon>
        <taxon>Neoptera</taxon>
        <taxon>Endopterygota</taxon>
        <taxon>Diptera</taxon>
        <taxon>Nematocera</taxon>
        <taxon>Culicoidea</taxon>
        <taxon>Culicidae</taxon>
        <taxon>Anophelinae</taxon>
        <taxon>Anopheles</taxon>
    </lineage>
</organism>
<dbReference type="AlphaFoldDB" id="W5J1G7"/>
<evidence type="ECO:0000313" key="4">
    <source>
        <dbReference type="EnsemblMetazoa" id="ADAC010404-PA"/>
    </source>
</evidence>
<gene>
    <name evidence="3" type="ORF">AND_010404</name>
</gene>
<dbReference type="OMA" id="HVFKPHE"/>
<accession>W5J1G7</accession>
<feature type="region of interest" description="Disordered" evidence="1">
    <location>
        <begin position="710"/>
        <end position="729"/>
    </location>
</feature>
<keyword evidence="5" id="KW-1185">Reference proteome</keyword>
<dbReference type="eggNOG" id="ENOG502S6AB">
    <property type="taxonomic scope" value="Eukaryota"/>
</dbReference>
<evidence type="ECO:0000256" key="1">
    <source>
        <dbReference type="SAM" id="MobiDB-lite"/>
    </source>
</evidence>
<feature type="compositionally biased region" description="Low complexity" evidence="1">
    <location>
        <begin position="261"/>
        <end position="272"/>
    </location>
</feature>
<feature type="compositionally biased region" description="Low complexity" evidence="1">
    <location>
        <begin position="654"/>
        <end position="698"/>
    </location>
</feature>
<reference evidence="3" key="3">
    <citation type="journal article" date="2013" name="Nucleic Acids Res.">
        <title>The genome of Anopheles darlingi, the main neotropical malaria vector.</title>
        <authorList>
            <person name="Marinotti O."/>
            <person name="Cerqueira G.C."/>
            <person name="de Almeida L.G."/>
            <person name="Ferro M.I."/>
            <person name="Loreto E.L."/>
            <person name="Zaha A."/>
            <person name="Teixeira S.M."/>
            <person name="Wespiser A.R."/>
            <person name="Almeida E Silva A."/>
            <person name="Schlindwein A.D."/>
            <person name="Pacheco A.C."/>
            <person name="Silva A.L."/>
            <person name="Graveley B.R."/>
            <person name="Walenz B.P."/>
            <person name="Lima Bde A."/>
            <person name="Ribeiro C.A."/>
            <person name="Nunes-Silva C.G."/>
            <person name="de Carvalho C.R."/>
            <person name="Soares C.M."/>
            <person name="de Menezes C.B."/>
            <person name="Matiolli C."/>
            <person name="Caffrey D."/>
            <person name="Araujo D.A."/>
            <person name="de Oliveira D.M."/>
            <person name="Golenbock D."/>
            <person name="Grisard E.C."/>
            <person name="Fantinatti-Garboggini F."/>
            <person name="de Carvalho F.M."/>
            <person name="Barcellos F.G."/>
            <person name="Prosdocimi F."/>
            <person name="May G."/>
            <person name="Azevedo Junior G.M."/>
            <person name="Guimaraes G.M."/>
            <person name="Goldman G.H."/>
            <person name="Padilha I.Q."/>
            <person name="Batista Jda S."/>
            <person name="Ferro J.A."/>
            <person name="Ribeiro J.M."/>
            <person name="Fietto J.L."/>
            <person name="Dabbas K.M."/>
            <person name="Cerdeira L."/>
            <person name="Agnez-Lima L.F."/>
            <person name="Brocchi M."/>
            <person name="de Carvalho M.O."/>
            <person name="Teixeira Mde M."/>
            <person name="Diniz Maia Mde M."/>
            <person name="Goldman M.H."/>
            <person name="Cruz Schneider M.P."/>
            <person name="Felipe M.S."/>
            <person name="Hungria M."/>
            <person name="Nicolas M.F."/>
            <person name="Pereira M."/>
            <person name="Montes M.A."/>
            <person name="Cantao M.E."/>
            <person name="Vincentz M."/>
            <person name="Rafael M.S."/>
            <person name="Silverman N."/>
            <person name="Stoco P.H."/>
            <person name="Souza R.C."/>
            <person name="Vicentini R."/>
            <person name="Gazzinelli R.T."/>
            <person name="Neves Rde O."/>
            <person name="Silva R."/>
            <person name="Astolfi-Filho S."/>
            <person name="Maciel T.E."/>
            <person name="Urmenyi T.P."/>
            <person name="Tadei W.P."/>
            <person name="Camargo E.P."/>
            <person name="de Vasconcelos A.T."/>
        </authorList>
    </citation>
    <scope>NUCLEOTIDE SEQUENCE</scope>
</reference>
<feature type="region of interest" description="Disordered" evidence="1">
    <location>
        <begin position="614"/>
        <end position="698"/>
    </location>
</feature>
<feature type="signal peptide" evidence="2">
    <location>
        <begin position="1"/>
        <end position="24"/>
    </location>
</feature>
<dbReference type="VEuPathDB" id="VectorBase:ADAR2_005640"/>
<dbReference type="EMBL" id="ADMH02002181">
    <property type="protein sequence ID" value="ETN58012.1"/>
    <property type="molecule type" value="Genomic_DNA"/>
</dbReference>
<feature type="compositionally biased region" description="Basic and acidic residues" evidence="1">
    <location>
        <begin position="507"/>
        <end position="517"/>
    </location>
</feature>
<dbReference type="Proteomes" id="UP000000673">
    <property type="component" value="Unassembled WGS sequence"/>
</dbReference>
<reference evidence="3" key="2">
    <citation type="submission" date="2010-05" db="EMBL/GenBank/DDBJ databases">
        <authorList>
            <person name="Almeida L.G."/>
            <person name="Nicolas M.F."/>
            <person name="Souza R.C."/>
            <person name="Vasconcelos A.T.R."/>
        </authorList>
    </citation>
    <scope>NUCLEOTIDE SEQUENCE</scope>
</reference>
<evidence type="ECO:0000313" key="5">
    <source>
        <dbReference type="Proteomes" id="UP000000673"/>
    </source>
</evidence>
<feature type="region of interest" description="Disordered" evidence="1">
    <location>
        <begin position="489"/>
        <end position="540"/>
    </location>
</feature>
<keyword evidence="2" id="KW-0732">Signal</keyword>
<protein>
    <recommendedName>
        <fullName evidence="6">Mucin-5AC</fullName>
    </recommendedName>
</protein>